<dbReference type="AlphaFoldDB" id="A0A6I2GL90"/>
<organism evidence="2 4">
    <name type="scientific">Fundicoccus ignavus</name>
    <dbReference type="NCBI Taxonomy" id="2664442"/>
    <lineage>
        <taxon>Bacteria</taxon>
        <taxon>Bacillati</taxon>
        <taxon>Bacillota</taxon>
        <taxon>Bacilli</taxon>
        <taxon>Lactobacillales</taxon>
        <taxon>Aerococcaceae</taxon>
        <taxon>Fundicoccus</taxon>
    </lineage>
</organism>
<dbReference type="EMBL" id="WJQS01000011">
    <property type="protein sequence ID" value="MRI86321.1"/>
    <property type="molecule type" value="Genomic_DNA"/>
</dbReference>
<dbReference type="RefSeq" id="WP_153862546.1">
    <property type="nucleotide sequence ID" value="NZ_WJQR01000011.1"/>
</dbReference>
<reference evidence="4 6" key="2">
    <citation type="submission" date="2019-11" db="EMBL/GenBank/DDBJ databases">
        <title>Characterisation of Fundicoccus ignavus gen. nov. sp. nov., a novel genus of the family Aerococcaceae isolated from bulk tank milk.</title>
        <authorList>
            <person name="Siebert A."/>
            <person name="Huptas C."/>
            <person name="Wenning M."/>
            <person name="Scherer S."/>
            <person name="Doll E.V."/>
        </authorList>
    </citation>
    <scope>NUCLEOTIDE SEQUENCE [LARGE SCALE GENOMIC DNA]</scope>
    <source>
        <strain evidence="1 6">DSM 109653</strain>
        <strain evidence="2 4">WS4759</strain>
    </source>
</reference>
<dbReference type="EMBL" id="WJQR01000011">
    <property type="protein sequence ID" value="MRI82453.1"/>
    <property type="molecule type" value="Genomic_DNA"/>
</dbReference>
<name>A0A6I2GL90_9LACT</name>
<comment type="caution">
    <text evidence="2">The sequence shown here is derived from an EMBL/GenBank/DDBJ whole genome shotgun (WGS) entry which is preliminary data.</text>
</comment>
<evidence type="ECO:0000313" key="1">
    <source>
        <dbReference type="EMBL" id="MRI82453.1"/>
    </source>
</evidence>
<dbReference type="EMBL" id="WJQT01000006">
    <property type="protein sequence ID" value="MRJ47054.1"/>
    <property type="molecule type" value="Genomic_DNA"/>
</dbReference>
<gene>
    <name evidence="3" type="ORF">GF867_05705</name>
    <name evidence="2" type="ORF">GIY09_10740</name>
    <name evidence="1" type="ORF">GIY11_10570</name>
</gene>
<evidence type="ECO:0000313" key="6">
    <source>
        <dbReference type="Proteomes" id="UP000469870"/>
    </source>
</evidence>
<evidence type="ECO:0000313" key="3">
    <source>
        <dbReference type="EMBL" id="MRJ47054.1"/>
    </source>
</evidence>
<proteinExistence type="predicted"/>
<evidence type="ECO:0000313" key="2">
    <source>
        <dbReference type="EMBL" id="MRI86321.1"/>
    </source>
</evidence>
<sequence>MKKKRTMLIVVVGLVFVAALALMRFFPSVNDVTVASDEIRLEIQLDVEKDIGLFIIDRDIAGNDFSGGISNVDKSLLKHDELLINNYTKEEFSNVEDLNNLKLRFSIITKYVDPNYENVYPEEYTKVMEPIYIDAKYGETYRFTVTGNSKDGYKSVLENQ</sequence>
<dbReference type="Proteomes" id="UP000440066">
    <property type="component" value="Unassembled WGS sequence"/>
</dbReference>
<dbReference type="Proteomes" id="UP000430975">
    <property type="component" value="Unassembled WGS sequence"/>
</dbReference>
<accession>A0A6I2GL90</accession>
<reference evidence="3 5" key="1">
    <citation type="submission" date="2019-11" db="EMBL/GenBank/DDBJ databases">
        <title>Characterisation of Fundicoccus ignavus gen. nov. sp. nov., a novel genus of the family Aerococcaceae from bulk tank milk.</title>
        <authorList>
            <person name="Siebert A."/>
            <person name="Huptas C."/>
            <person name="Wenning M."/>
            <person name="Scherer S."/>
            <person name="Doll E.V."/>
        </authorList>
    </citation>
    <scope>NUCLEOTIDE SEQUENCE [LARGE SCALE GENOMIC DNA]</scope>
    <source>
        <strain evidence="3 5">DSM 109652</strain>
    </source>
</reference>
<protein>
    <submittedName>
        <fullName evidence="2">Uncharacterized protein</fullName>
    </submittedName>
</protein>
<dbReference type="Proteomes" id="UP000469870">
    <property type="component" value="Unassembled WGS sequence"/>
</dbReference>
<evidence type="ECO:0000313" key="5">
    <source>
        <dbReference type="Proteomes" id="UP000440066"/>
    </source>
</evidence>
<evidence type="ECO:0000313" key="4">
    <source>
        <dbReference type="Proteomes" id="UP000430975"/>
    </source>
</evidence>
<keyword evidence="4" id="KW-1185">Reference proteome</keyword>